<dbReference type="Pfam" id="PF00441">
    <property type="entry name" value="Acyl-CoA_dh_1"/>
    <property type="match status" value="1"/>
</dbReference>
<evidence type="ECO:0000256" key="8">
    <source>
        <dbReference type="ARBA" id="ARBA00022990"/>
    </source>
</evidence>
<evidence type="ECO:0000313" key="26">
    <source>
        <dbReference type="WBParaSite" id="MBELARI_LOCUS9892"/>
    </source>
</evidence>
<comment type="similarity">
    <text evidence="5">Belongs to the acyl-CoA dehydrogenase family.</text>
</comment>
<keyword evidence="25" id="KW-1185">Reference proteome</keyword>
<keyword evidence="10" id="KW-0443">Lipid metabolism</keyword>
<dbReference type="Gene3D" id="1.20.140.10">
    <property type="entry name" value="Butyryl-CoA Dehydrogenase, subunit A, domain 3"/>
    <property type="match status" value="1"/>
</dbReference>
<dbReference type="AlphaFoldDB" id="A0AAF3FRP2"/>
<dbReference type="InterPro" id="IPR009100">
    <property type="entry name" value="AcylCoA_DH/oxidase_NM_dom_sf"/>
</dbReference>
<evidence type="ECO:0000259" key="22">
    <source>
        <dbReference type="Pfam" id="PF01636"/>
    </source>
</evidence>
<dbReference type="Gene3D" id="1.10.540.10">
    <property type="entry name" value="Acyl-CoA dehydrogenase/oxidase, N-terminal domain"/>
    <property type="match status" value="1"/>
</dbReference>
<dbReference type="InterPro" id="IPR011945">
    <property type="entry name" value="HAD-SF_ppase_IA/epoxid_hydro_N"/>
</dbReference>
<dbReference type="InterPro" id="IPR023198">
    <property type="entry name" value="PGP-like_dom2"/>
</dbReference>
<evidence type="ECO:0000256" key="11">
    <source>
        <dbReference type="ARBA" id="ARBA00023136"/>
    </source>
</evidence>
<keyword evidence="12" id="KW-0576">Peroxisome</keyword>
<dbReference type="Pfam" id="PF01636">
    <property type="entry name" value="APH"/>
    <property type="match status" value="1"/>
</dbReference>
<evidence type="ECO:0000256" key="18">
    <source>
        <dbReference type="ARBA" id="ARBA00048395"/>
    </source>
</evidence>
<organism evidence="25 26">
    <name type="scientific">Mesorhabditis belari</name>
    <dbReference type="NCBI Taxonomy" id="2138241"/>
    <lineage>
        <taxon>Eukaryota</taxon>
        <taxon>Metazoa</taxon>
        <taxon>Ecdysozoa</taxon>
        <taxon>Nematoda</taxon>
        <taxon>Chromadorea</taxon>
        <taxon>Rhabditida</taxon>
        <taxon>Rhabditina</taxon>
        <taxon>Rhabditomorpha</taxon>
        <taxon>Rhabditoidea</taxon>
        <taxon>Rhabditidae</taxon>
        <taxon>Mesorhabditinae</taxon>
        <taxon>Mesorhabditis</taxon>
    </lineage>
</organism>
<dbReference type="PRINTS" id="PR00413">
    <property type="entry name" value="HADHALOGNASE"/>
</dbReference>
<keyword evidence="9" id="KW-0560">Oxidoreductase</keyword>
<evidence type="ECO:0000256" key="3">
    <source>
        <dbReference type="ARBA" id="ARBA00004325"/>
    </source>
</evidence>
<dbReference type="SUPFAM" id="SSF56112">
    <property type="entry name" value="Protein kinase-like (PK-like)"/>
    <property type="match status" value="1"/>
</dbReference>
<keyword evidence="7" id="KW-0274">FAD</keyword>
<dbReference type="SFLD" id="SFLDS00003">
    <property type="entry name" value="Haloacid_Dehalogenase"/>
    <property type="match status" value="1"/>
</dbReference>
<dbReference type="SUPFAM" id="SSF56784">
    <property type="entry name" value="HAD-like"/>
    <property type="match status" value="1"/>
</dbReference>
<accession>A0AAF3FRP2</accession>
<dbReference type="Gene3D" id="2.40.110.10">
    <property type="entry name" value="Butyryl-CoA Dehydrogenase, subunit A, domain 2"/>
    <property type="match status" value="1"/>
</dbReference>
<evidence type="ECO:0000256" key="6">
    <source>
        <dbReference type="ARBA" id="ARBA00022630"/>
    </source>
</evidence>
<keyword evidence="6" id="KW-0285">Flavoprotein</keyword>
<evidence type="ECO:0000256" key="10">
    <source>
        <dbReference type="ARBA" id="ARBA00023098"/>
    </source>
</evidence>
<evidence type="ECO:0000259" key="23">
    <source>
        <dbReference type="Pfam" id="PF02770"/>
    </source>
</evidence>
<dbReference type="GO" id="GO:0033539">
    <property type="term" value="P:fatty acid beta-oxidation using acyl-CoA dehydrogenase"/>
    <property type="evidence" value="ECO:0007669"/>
    <property type="project" value="TreeGrafter"/>
</dbReference>
<name>A0AAF3FRP2_9BILA</name>
<evidence type="ECO:0000256" key="9">
    <source>
        <dbReference type="ARBA" id="ARBA00023002"/>
    </source>
</evidence>
<dbReference type="InterPro" id="IPR023214">
    <property type="entry name" value="HAD_sf"/>
</dbReference>
<dbReference type="Gene3D" id="3.30.200.20">
    <property type="entry name" value="Phosphorylase Kinase, domain 1"/>
    <property type="match status" value="1"/>
</dbReference>
<dbReference type="Pfam" id="PF02771">
    <property type="entry name" value="Acyl-CoA_dh_N"/>
    <property type="match status" value="1"/>
</dbReference>
<dbReference type="Gene3D" id="3.90.1200.10">
    <property type="match status" value="1"/>
</dbReference>
<comment type="subcellular location">
    <subcellularLocation>
        <location evidence="3">Mitochondrion membrane</location>
    </subcellularLocation>
    <subcellularLocation>
        <location evidence="2">Peroxisome</location>
    </subcellularLocation>
</comment>
<dbReference type="InterPro" id="IPR037069">
    <property type="entry name" value="AcylCoA_DH/ox_N_sf"/>
</dbReference>
<dbReference type="NCBIfam" id="TIGR02247">
    <property type="entry name" value="HAD-1A3-hyp"/>
    <property type="match status" value="1"/>
</dbReference>
<dbReference type="PANTHER" id="PTHR48083">
    <property type="entry name" value="MEDIUM-CHAIN SPECIFIC ACYL-COA DEHYDROGENASE, MITOCHONDRIAL-RELATED"/>
    <property type="match status" value="1"/>
</dbReference>
<keyword evidence="8" id="KW-0007">Acetylation</keyword>
<dbReference type="SUPFAM" id="SSF56645">
    <property type="entry name" value="Acyl-CoA dehydrogenase NM domain-like"/>
    <property type="match status" value="1"/>
</dbReference>
<dbReference type="InterPro" id="IPR006091">
    <property type="entry name" value="Acyl-CoA_Oxase/DH_mid-dom"/>
</dbReference>
<proteinExistence type="inferred from homology"/>
<evidence type="ECO:0000256" key="12">
    <source>
        <dbReference type="ARBA" id="ARBA00023140"/>
    </source>
</evidence>
<protein>
    <recommendedName>
        <fullName evidence="13">Acyl-CoA dehydrogenase family member 11</fullName>
    </recommendedName>
</protein>
<dbReference type="CDD" id="cd05154">
    <property type="entry name" value="ACAD10_11_N-like"/>
    <property type="match status" value="1"/>
</dbReference>
<comment type="catalytic activity">
    <reaction evidence="17">
        <text>tetracosanoyl-CoA + oxidized [electron-transfer flavoprotein] + H(+) = (2E)-tetracosenoyl-CoA + reduced [electron-transfer flavoprotein]</text>
        <dbReference type="Rhea" id="RHEA:47232"/>
        <dbReference type="Rhea" id="RHEA-COMP:10685"/>
        <dbReference type="Rhea" id="RHEA-COMP:10686"/>
        <dbReference type="ChEBI" id="CHEBI:15378"/>
        <dbReference type="ChEBI" id="CHEBI:57692"/>
        <dbReference type="ChEBI" id="CHEBI:58307"/>
        <dbReference type="ChEBI" id="CHEBI:65052"/>
        <dbReference type="ChEBI" id="CHEBI:74693"/>
    </reaction>
    <physiologicalReaction direction="left-to-right" evidence="17">
        <dbReference type="Rhea" id="RHEA:47233"/>
    </physiologicalReaction>
</comment>
<dbReference type="SFLD" id="SFLDG01129">
    <property type="entry name" value="C1.5:_HAD__Beta-PGM__Phosphata"/>
    <property type="match status" value="1"/>
</dbReference>
<comment type="catalytic activity">
    <reaction evidence="16">
        <text>docosanoyl-CoA + oxidized [electron-transfer flavoprotein] + H(+) = (2E)-docosenoyl-CoA + reduced [electron-transfer flavoprotein]</text>
        <dbReference type="Rhea" id="RHEA:47228"/>
        <dbReference type="Rhea" id="RHEA-COMP:10685"/>
        <dbReference type="Rhea" id="RHEA-COMP:10686"/>
        <dbReference type="ChEBI" id="CHEBI:15378"/>
        <dbReference type="ChEBI" id="CHEBI:57692"/>
        <dbReference type="ChEBI" id="CHEBI:58307"/>
        <dbReference type="ChEBI" id="CHEBI:65059"/>
        <dbReference type="ChEBI" id="CHEBI:74692"/>
    </reaction>
    <physiologicalReaction direction="left-to-right" evidence="16">
        <dbReference type="Rhea" id="RHEA:47229"/>
    </physiologicalReaction>
</comment>
<dbReference type="GO" id="GO:0031966">
    <property type="term" value="C:mitochondrial membrane"/>
    <property type="evidence" value="ECO:0007669"/>
    <property type="project" value="UniProtKB-SubCell"/>
</dbReference>
<evidence type="ECO:0000313" key="25">
    <source>
        <dbReference type="Proteomes" id="UP000887575"/>
    </source>
</evidence>
<dbReference type="SUPFAM" id="SSF47203">
    <property type="entry name" value="Acyl-CoA dehydrogenase C-terminal domain-like"/>
    <property type="match status" value="1"/>
</dbReference>
<comment type="function">
    <text evidence="14">Acyl-CoA dehydrogenase, that exhibits maximal activity towards saturated C22-CoA. Probably participates in beta-oxydation and energy production but could also play a role in the metabolism of specific fatty acids to control fatty acids composition of cellular lipids in brain.</text>
</comment>
<dbReference type="InterPro" id="IPR009075">
    <property type="entry name" value="AcylCo_DH/oxidase_C"/>
</dbReference>
<comment type="cofactor">
    <cofactor evidence="1">
        <name>FAD</name>
        <dbReference type="ChEBI" id="CHEBI:57692"/>
    </cofactor>
</comment>
<dbReference type="CDD" id="cd02603">
    <property type="entry name" value="HAD_sEH-N_like"/>
    <property type="match status" value="1"/>
</dbReference>
<sequence length="989" mass="110597">MPTKAVIFDLGGVLIPAPMDIWKEYEPQNGLQSGSIMEVLLSEEVYEHFKNLEIGGTNVEDFERIYTHFYNKQTGRTNSSLIQPLSSLRSSRRNVMDPQILFPEMISAIKVLRSAGYKTALLTNNFYFDRAHLLPTIPPGKSFRDLFDVVFETCRERVRKPDPKAYLGVTQKLGVFPSDCIFLDDLGKNLGPAKKLGMKTIKVSSVPQALEELSTTLGIRLDVPPETRDLLESEKLDTVALNAYLNEQRVPLGELIVRKFSHGQSNPTYYLKRGHCEFVLRKKPAGKLLPKAHQVDREFAVLNALNGKAPVPKVFDFRQKILPEPFYLMEYVKGRLFTDPRVPDVSPKERKAIYEDSIKTLARLHSLDVDAIGLSDYGRKDDYMMRNLSRWKGNYEMAKTEDCPEMERLGKWLEGHLPRDGRVTLVHGDYRVDNVMYHPSEPKVVAVLDWEISTIGDPLADLATFLFSHYNTNMIKPVQGLGGLTPREMERLGIPSIEEVLNIYCQEARIPSISTEAFTPYAAFVCYRMAAIAQGIYMRFLSKNASSPDAGKVAGVPRILAQTALELVDRLDGKHKFGLLPLTIDSLSPKARKLHAIVTKIVHEDVIPLEAELGEFYLGSNPWRRHPKLEAIKEKTKKLGAWNLFIPEHIDPEAKYGAGLTNVEYAHICEVMGLSIYAPEVFNCQAPDTGNMEVLIKYGTPAQKEKWLKPLLEGRLKSCFAMTEPDVASSDATNIQASIVKSGNEYVINARKWFTSNGGHPDCKVCIFMGRVAGKGQNSRLTQQSMMVIPMDAPGVKVLRNLHVLGAQDPPHGHSEVLFENVRVPLECMILGEGRGFEIAQGRLGPGRIHHAMRLIGHAERAVDLMKKRVLQRKAFGRPLAQFQTIRSEIGKSRCEIEQARLLVLKAAHMIDTVGAKGAKTEIALIKVVAPDMCLKVVDRAIQAHGGMGLSEDTPLSSFFISARSLRLADGPDEVHLEGIAKTELHSKL</sequence>
<dbReference type="Gene3D" id="3.40.50.1000">
    <property type="entry name" value="HAD superfamily/HAD-like"/>
    <property type="match status" value="1"/>
</dbReference>
<evidence type="ECO:0000256" key="20">
    <source>
        <dbReference type="ARBA" id="ARBA00049140"/>
    </source>
</evidence>
<evidence type="ECO:0000256" key="4">
    <source>
        <dbReference type="ARBA" id="ARBA00005005"/>
    </source>
</evidence>
<dbReference type="InterPro" id="IPR006439">
    <property type="entry name" value="HAD-SF_hydro_IA"/>
</dbReference>
<comment type="pathway">
    <text evidence="4">Lipid metabolism; fatty acid beta-oxidation.</text>
</comment>
<dbReference type="Gene3D" id="1.10.150.240">
    <property type="entry name" value="Putative phosphatase, domain 2"/>
    <property type="match status" value="1"/>
</dbReference>
<evidence type="ECO:0000259" key="24">
    <source>
        <dbReference type="Pfam" id="PF02771"/>
    </source>
</evidence>
<feature type="domain" description="Acyl-CoA dehydrogenase/oxidase N-terminal" evidence="24">
    <location>
        <begin position="630"/>
        <end position="714"/>
    </location>
</feature>
<comment type="catalytic activity">
    <reaction evidence="19">
        <text>hexacosanoyl-CoA + oxidized [electron-transfer flavoprotein] + H(+) = (2E)-hexacosenoyl-CoA + reduced [electron-transfer flavoprotein]</text>
        <dbReference type="Rhea" id="RHEA:48216"/>
        <dbReference type="Rhea" id="RHEA-COMP:10685"/>
        <dbReference type="Rhea" id="RHEA-COMP:10686"/>
        <dbReference type="ChEBI" id="CHEBI:15378"/>
        <dbReference type="ChEBI" id="CHEBI:57692"/>
        <dbReference type="ChEBI" id="CHEBI:58307"/>
        <dbReference type="ChEBI" id="CHEBI:64868"/>
        <dbReference type="ChEBI" id="CHEBI:74281"/>
    </reaction>
    <physiologicalReaction direction="left-to-right" evidence="19">
        <dbReference type="Rhea" id="RHEA:48217"/>
    </physiologicalReaction>
</comment>
<dbReference type="NCBIfam" id="TIGR01509">
    <property type="entry name" value="HAD-SF-IA-v3"/>
    <property type="match status" value="1"/>
</dbReference>
<dbReference type="InterPro" id="IPR002575">
    <property type="entry name" value="Aminoglycoside_PTrfase"/>
</dbReference>
<feature type="domain" description="Aminoglycoside phosphotransferase" evidence="22">
    <location>
        <begin position="257"/>
        <end position="468"/>
    </location>
</feature>
<feature type="domain" description="Acyl-CoA oxidase/dehydrogenase middle" evidence="23">
    <location>
        <begin position="719"/>
        <end position="822"/>
    </location>
</feature>
<dbReference type="InterPro" id="IPR036412">
    <property type="entry name" value="HAD-like_sf"/>
</dbReference>
<dbReference type="GO" id="GO:0005777">
    <property type="term" value="C:peroxisome"/>
    <property type="evidence" value="ECO:0007669"/>
    <property type="project" value="UniProtKB-SubCell"/>
</dbReference>
<evidence type="ECO:0000259" key="21">
    <source>
        <dbReference type="Pfam" id="PF00441"/>
    </source>
</evidence>
<dbReference type="InterPro" id="IPR050741">
    <property type="entry name" value="Acyl-CoA_dehydrogenase"/>
</dbReference>
<dbReference type="WBParaSite" id="MBELARI_LOCUS9892">
    <property type="protein sequence ID" value="MBELARI_LOCUS9892"/>
    <property type="gene ID" value="MBELARI_LOCUS9892"/>
</dbReference>
<evidence type="ECO:0000256" key="17">
    <source>
        <dbReference type="ARBA" id="ARBA00048086"/>
    </source>
</evidence>
<dbReference type="GO" id="GO:0003995">
    <property type="term" value="F:acyl-CoA dehydrogenase activity"/>
    <property type="evidence" value="ECO:0007669"/>
    <property type="project" value="TreeGrafter"/>
</dbReference>
<dbReference type="GO" id="GO:0050660">
    <property type="term" value="F:flavin adenine dinucleotide binding"/>
    <property type="evidence" value="ECO:0007669"/>
    <property type="project" value="InterPro"/>
</dbReference>
<evidence type="ECO:0000256" key="2">
    <source>
        <dbReference type="ARBA" id="ARBA00004275"/>
    </source>
</evidence>
<dbReference type="InterPro" id="IPR013786">
    <property type="entry name" value="AcylCoA_DH/ox_N"/>
</dbReference>
<evidence type="ECO:0000256" key="14">
    <source>
        <dbReference type="ARBA" id="ARBA00046026"/>
    </source>
</evidence>
<comment type="catalytic activity">
    <reaction evidence="18">
        <text>tricosanoyl-CoA + oxidized [electron-transfer flavoprotein] + H(+) = (2E)-tricosenoyl-CoA + reduced [electron-transfer flavoprotein]</text>
        <dbReference type="Rhea" id="RHEA:48220"/>
        <dbReference type="Rhea" id="RHEA-COMP:10685"/>
        <dbReference type="Rhea" id="RHEA-COMP:10686"/>
        <dbReference type="ChEBI" id="CHEBI:15378"/>
        <dbReference type="ChEBI" id="CHEBI:57692"/>
        <dbReference type="ChEBI" id="CHEBI:58307"/>
        <dbReference type="ChEBI" id="CHEBI:90118"/>
        <dbReference type="ChEBI" id="CHEBI:90119"/>
    </reaction>
    <physiologicalReaction direction="left-to-right" evidence="18">
        <dbReference type="Rhea" id="RHEA:48221"/>
    </physiologicalReaction>
</comment>
<evidence type="ECO:0000256" key="19">
    <source>
        <dbReference type="ARBA" id="ARBA00048399"/>
    </source>
</evidence>
<evidence type="ECO:0000256" key="5">
    <source>
        <dbReference type="ARBA" id="ARBA00009347"/>
    </source>
</evidence>
<dbReference type="InterPro" id="IPR046373">
    <property type="entry name" value="Acyl-CoA_Oxase/DH_mid-dom_sf"/>
</dbReference>
<keyword evidence="11" id="KW-0472">Membrane</keyword>
<dbReference type="InterPro" id="IPR011009">
    <property type="entry name" value="Kinase-like_dom_sf"/>
</dbReference>
<dbReference type="InterPro" id="IPR041726">
    <property type="entry name" value="ACAD10_11_N"/>
</dbReference>
<evidence type="ECO:0000256" key="15">
    <source>
        <dbReference type="ARBA" id="ARBA00047443"/>
    </source>
</evidence>
<evidence type="ECO:0000256" key="1">
    <source>
        <dbReference type="ARBA" id="ARBA00001974"/>
    </source>
</evidence>
<comment type="catalytic activity">
    <reaction evidence="20">
        <text>eicosanoyl-CoA + oxidized [electron-transfer flavoprotein] + H(+) = (2E)-eicosenoyl-CoA + reduced [electron-transfer flavoprotein]</text>
        <dbReference type="Rhea" id="RHEA:47236"/>
        <dbReference type="Rhea" id="RHEA-COMP:10685"/>
        <dbReference type="Rhea" id="RHEA-COMP:10686"/>
        <dbReference type="ChEBI" id="CHEBI:15378"/>
        <dbReference type="ChEBI" id="CHEBI:57380"/>
        <dbReference type="ChEBI" id="CHEBI:57692"/>
        <dbReference type="ChEBI" id="CHEBI:58307"/>
        <dbReference type="ChEBI" id="CHEBI:74691"/>
    </reaction>
    <physiologicalReaction direction="left-to-right" evidence="20">
        <dbReference type="Rhea" id="RHEA:47237"/>
    </physiologicalReaction>
</comment>
<evidence type="ECO:0000256" key="7">
    <source>
        <dbReference type="ARBA" id="ARBA00022827"/>
    </source>
</evidence>
<dbReference type="Pfam" id="PF00702">
    <property type="entry name" value="Hydrolase"/>
    <property type="match status" value="1"/>
</dbReference>
<evidence type="ECO:0000256" key="13">
    <source>
        <dbReference type="ARBA" id="ARBA00040622"/>
    </source>
</evidence>
<dbReference type="Pfam" id="PF02770">
    <property type="entry name" value="Acyl-CoA_dh_M"/>
    <property type="match status" value="1"/>
</dbReference>
<comment type="catalytic activity">
    <reaction evidence="15">
        <text>a 2,3-saturated acyl-CoA + oxidized [electron-transfer flavoprotein] + H(+) = a (2E)-enoyl-CoA + reduced [electron-transfer flavoprotein]</text>
        <dbReference type="Rhea" id="RHEA:44704"/>
        <dbReference type="Rhea" id="RHEA-COMP:10685"/>
        <dbReference type="Rhea" id="RHEA-COMP:10686"/>
        <dbReference type="ChEBI" id="CHEBI:15378"/>
        <dbReference type="ChEBI" id="CHEBI:57692"/>
        <dbReference type="ChEBI" id="CHEBI:58307"/>
        <dbReference type="ChEBI" id="CHEBI:58856"/>
        <dbReference type="ChEBI" id="CHEBI:65111"/>
    </reaction>
    <physiologicalReaction direction="left-to-right" evidence="15">
        <dbReference type="Rhea" id="RHEA:44705"/>
    </physiologicalReaction>
</comment>
<dbReference type="Proteomes" id="UP000887575">
    <property type="component" value="Unassembled WGS sequence"/>
</dbReference>
<reference evidence="26" key="1">
    <citation type="submission" date="2024-02" db="UniProtKB">
        <authorList>
            <consortium name="WormBaseParasite"/>
        </authorList>
    </citation>
    <scope>IDENTIFICATION</scope>
</reference>
<dbReference type="PANTHER" id="PTHR48083:SF35">
    <property type="entry name" value="ACYL-COA DEHYDROGENASE FAMILY MEMBER 10"/>
    <property type="match status" value="1"/>
</dbReference>
<feature type="domain" description="Acyl-CoA dehydrogenase/oxidase C-terminal" evidence="21">
    <location>
        <begin position="834"/>
        <end position="983"/>
    </location>
</feature>
<evidence type="ECO:0000256" key="16">
    <source>
        <dbReference type="ARBA" id="ARBA00048020"/>
    </source>
</evidence>
<dbReference type="InterPro" id="IPR036250">
    <property type="entry name" value="AcylCo_DH-like_C"/>
</dbReference>